<feature type="compositionally biased region" description="Low complexity" evidence="1">
    <location>
        <begin position="58"/>
        <end position="70"/>
    </location>
</feature>
<keyword evidence="2" id="KW-0732">Signal</keyword>
<feature type="region of interest" description="Disordered" evidence="1">
    <location>
        <begin position="18"/>
        <end position="83"/>
    </location>
</feature>
<name>A0A563UF11_9SPHI</name>
<evidence type="ECO:0000313" key="3">
    <source>
        <dbReference type="EMBL" id="TWR29863.1"/>
    </source>
</evidence>
<comment type="caution">
    <text evidence="3">The sequence shown here is derived from an EMBL/GenBank/DDBJ whole genome shotgun (WGS) entry which is preliminary data.</text>
</comment>
<evidence type="ECO:0000256" key="2">
    <source>
        <dbReference type="SAM" id="SignalP"/>
    </source>
</evidence>
<proteinExistence type="predicted"/>
<evidence type="ECO:0000256" key="1">
    <source>
        <dbReference type="SAM" id="MobiDB-lite"/>
    </source>
</evidence>
<feature type="signal peptide" evidence="2">
    <location>
        <begin position="1"/>
        <end position="20"/>
    </location>
</feature>
<dbReference type="AlphaFoldDB" id="A0A563UF11"/>
<dbReference type="EMBL" id="VOEJ01000003">
    <property type="protein sequence ID" value="TWR29863.1"/>
    <property type="molecule type" value="Genomic_DNA"/>
</dbReference>
<keyword evidence="4" id="KW-1185">Reference proteome</keyword>
<accession>A0A563UF11</accession>
<protein>
    <submittedName>
        <fullName evidence="3">Uncharacterized protein</fullName>
    </submittedName>
</protein>
<feature type="chain" id="PRO_5022091007" evidence="2">
    <location>
        <begin position="21"/>
        <end position="83"/>
    </location>
</feature>
<reference evidence="3 4" key="1">
    <citation type="submission" date="2019-07" db="EMBL/GenBank/DDBJ databases">
        <authorList>
            <person name="Kim J."/>
        </authorList>
    </citation>
    <scope>NUCLEOTIDE SEQUENCE [LARGE SCALE GENOMIC DNA]</scope>
    <source>
        <strain evidence="4">dk17</strain>
    </source>
</reference>
<dbReference type="RefSeq" id="WP_146381419.1">
    <property type="nucleotide sequence ID" value="NZ_VOEJ01000003.1"/>
</dbReference>
<dbReference type="Proteomes" id="UP000320042">
    <property type="component" value="Unassembled WGS sequence"/>
</dbReference>
<organism evidence="3 4">
    <name type="scientific">Mucilaginibacter pallidiroseus</name>
    <dbReference type="NCBI Taxonomy" id="2599295"/>
    <lineage>
        <taxon>Bacteria</taxon>
        <taxon>Pseudomonadati</taxon>
        <taxon>Bacteroidota</taxon>
        <taxon>Sphingobacteriia</taxon>
        <taxon>Sphingobacteriales</taxon>
        <taxon>Sphingobacteriaceae</taxon>
        <taxon>Mucilaginibacter</taxon>
    </lineage>
</organism>
<evidence type="ECO:0000313" key="4">
    <source>
        <dbReference type="Proteomes" id="UP000320042"/>
    </source>
</evidence>
<sequence>MKHLTGILAMAIILSTSACSSSPKTGGAQADSGQTNIGNSGPADSALQEGKNSPPQAGTSGTDTGTTGNGAAKPTVDTTTSRP</sequence>
<dbReference type="OrthoDB" id="798484at2"/>
<dbReference type="PROSITE" id="PS51257">
    <property type="entry name" value="PROKAR_LIPOPROTEIN"/>
    <property type="match status" value="1"/>
</dbReference>
<gene>
    <name evidence="3" type="ORF">FPZ43_08405</name>
</gene>